<evidence type="ECO:0000313" key="2">
    <source>
        <dbReference type="EMBL" id="CAK9270787.1"/>
    </source>
</evidence>
<feature type="compositionally biased region" description="Low complexity" evidence="1">
    <location>
        <begin position="36"/>
        <end position="47"/>
    </location>
</feature>
<name>A0ABP0WVA9_9BRYO</name>
<evidence type="ECO:0000256" key="1">
    <source>
        <dbReference type="SAM" id="MobiDB-lite"/>
    </source>
</evidence>
<protein>
    <submittedName>
        <fullName evidence="2">Uncharacterized protein</fullName>
    </submittedName>
</protein>
<accession>A0ABP0WVA9</accession>
<reference evidence="2" key="1">
    <citation type="submission" date="2024-02" db="EMBL/GenBank/DDBJ databases">
        <authorList>
            <consortium name="ELIXIR-Norway"/>
            <consortium name="Elixir Norway"/>
        </authorList>
    </citation>
    <scope>NUCLEOTIDE SEQUENCE</scope>
</reference>
<proteinExistence type="predicted"/>
<keyword evidence="3" id="KW-1185">Reference proteome</keyword>
<sequence length="67" mass="7268">MRNHWAKCKKHPRAIGQLDAGFQPSQKLAKTWTMQSSSAHSSASNGGSTVGELVEPLNPLAFFTGDR</sequence>
<feature type="region of interest" description="Disordered" evidence="1">
    <location>
        <begin position="30"/>
        <end position="52"/>
    </location>
</feature>
<dbReference type="EMBL" id="OZ020098">
    <property type="protein sequence ID" value="CAK9270787.1"/>
    <property type="molecule type" value="Genomic_DNA"/>
</dbReference>
<evidence type="ECO:0000313" key="3">
    <source>
        <dbReference type="Proteomes" id="UP001497444"/>
    </source>
</evidence>
<gene>
    <name evidence="2" type="ORF">CSSPJE1EN1_LOCUS16265</name>
</gene>
<dbReference type="Proteomes" id="UP001497444">
    <property type="component" value="Chromosome 3"/>
</dbReference>
<organism evidence="2 3">
    <name type="scientific">Sphagnum jensenii</name>
    <dbReference type="NCBI Taxonomy" id="128206"/>
    <lineage>
        <taxon>Eukaryota</taxon>
        <taxon>Viridiplantae</taxon>
        <taxon>Streptophyta</taxon>
        <taxon>Embryophyta</taxon>
        <taxon>Bryophyta</taxon>
        <taxon>Sphagnophytina</taxon>
        <taxon>Sphagnopsida</taxon>
        <taxon>Sphagnales</taxon>
        <taxon>Sphagnaceae</taxon>
        <taxon>Sphagnum</taxon>
    </lineage>
</organism>